<name>A0A178MK80_9PROT</name>
<evidence type="ECO:0000313" key="1">
    <source>
        <dbReference type="EMBL" id="OAN49090.1"/>
    </source>
</evidence>
<sequence length="82" mass="9397">MEAHFKLMNLFRCWRLLFWFRRGGQDGSAKGMGKTFNPITSNLKLMPHEIQSVINQIAHGNLLFGGHRFRAGFRHGRGPITS</sequence>
<dbReference type="EMBL" id="LWQT01000066">
    <property type="protein sequence ID" value="OAN49090.1"/>
    <property type="molecule type" value="Genomic_DNA"/>
</dbReference>
<dbReference type="AlphaFoldDB" id="A0A178MK80"/>
<keyword evidence="2" id="KW-1185">Reference proteome</keyword>
<reference evidence="1 2" key="1">
    <citation type="submission" date="2016-04" db="EMBL/GenBank/DDBJ databases">
        <title>Draft genome sequence of freshwater magnetotactic bacteria Magnetospirillum marisnigri SP-1 and Magnetospirillum moscoviense BB-1.</title>
        <authorList>
            <person name="Koziaeva V."/>
            <person name="Dziuba M.V."/>
            <person name="Ivanov T.M."/>
            <person name="Kuznetsov B."/>
            <person name="Grouzdev D.S."/>
        </authorList>
    </citation>
    <scope>NUCLEOTIDE SEQUENCE [LARGE SCALE GENOMIC DNA]</scope>
    <source>
        <strain evidence="1 2">SP-1</strain>
    </source>
</reference>
<proteinExistence type="predicted"/>
<organism evidence="1 2">
    <name type="scientific">Paramagnetospirillum marisnigri</name>
    <dbReference type="NCBI Taxonomy" id="1285242"/>
    <lineage>
        <taxon>Bacteria</taxon>
        <taxon>Pseudomonadati</taxon>
        <taxon>Pseudomonadota</taxon>
        <taxon>Alphaproteobacteria</taxon>
        <taxon>Rhodospirillales</taxon>
        <taxon>Magnetospirillaceae</taxon>
        <taxon>Paramagnetospirillum</taxon>
    </lineage>
</organism>
<protein>
    <submittedName>
        <fullName evidence="1">Uncharacterized protein</fullName>
    </submittedName>
</protein>
<comment type="caution">
    <text evidence="1">The sequence shown here is derived from an EMBL/GenBank/DDBJ whole genome shotgun (WGS) entry which is preliminary data.</text>
</comment>
<gene>
    <name evidence="1" type="ORF">A6A04_02920</name>
</gene>
<accession>A0A178MK80</accession>
<evidence type="ECO:0000313" key="2">
    <source>
        <dbReference type="Proteomes" id="UP000078428"/>
    </source>
</evidence>
<dbReference type="Proteomes" id="UP000078428">
    <property type="component" value="Unassembled WGS sequence"/>
</dbReference>